<keyword evidence="2" id="KW-0813">Transport</keyword>
<dbReference type="GO" id="GO:0005886">
    <property type="term" value="C:plasma membrane"/>
    <property type="evidence" value="ECO:0007669"/>
    <property type="project" value="TreeGrafter"/>
</dbReference>
<feature type="transmembrane region" description="Helical" evidence="7">
    <location>
        <begin position="432"/>
        <end position="454"/>
    </location>
</feature>
<evidence type="ECO:0000256" key="7">
    <source>
        <dbReference type="SAM" id="Phobius"/>
    </source>
</evidence>
<comment type="subcellular location">
    <subcellularLocation>
        <location evidence="1">Membrane</location>
        <topology evidence="1">Multi-pass membrane protein</topology>
    </subcellularLocation>
</comment>
<feature type="compositionally biased region" description="Polar residues" evidence="6">
    <location>
        <begin position="1"/>
        <end position="12"/>
    </location>
</feature>
<dbReference type="Gene3D" id="1.20.1720.10">
    <property type="entry name" value="Multidrug resistance protein D"/>
    <property type="match status" value="1"/>
</dbReference>
<dbReference type="PANTHER" id="PTHR23501:SF177">
    <property type="entry name" value="MAJOR FACILITATOR SUPERFAMILY (MFS) PROFILE DOMAIN-CONTAINING PROTEIN-RELATED"/>
    <property type="match status" value="1"/>
</dbReference>
<feature type="transmembrane region" description="Helical" evidence="7">
    <location>
        <begin position="226"/>
        <end position="246"/>
    </location>
</feature>
<evidence type="ECO:0000256" key="3">
    <source>
        <dbReference type="ARBA" id="ARBA00022692"/>
    </source>
</evidence>
<feature type="transmembrane region" description="Helical" evidence="7">
    <location>
        <begin position="137"/>
        <end position="155"/>
    </location>
</feature>
<protein>
    <submittedName>
        <fullName evidence="9">Putative efflux pump antibiotic resistance protein</fullName>
    </submittedName>
</protein>
<feature type="transmembrane region" description="Helical" evidence="7">
    <location>
        <begin position="266"/>
        <end position="285"/>
    </location>
</feature>
<dbReference type="OrthoDB" id="10021397at2759"/>
<dbReference type="FunFam" id="1.20.1250.20:FF:000196">
    <property type="entry name" value="MFS toxin efflux pump (AflT)"/>
    <property type="match status" value="1"/>
</dbReference>
<evidence type="ECO:0000313" key="10">
    <source>
        <dbReference type="Proteomes" id="UP000799779"/>
    </source>
</evidence>
<feature type="region of interest" description="Disordered" evidence="6">
    <location>
        <begin position="32"/>
        <end position="52"/>
    </location>
</feature>
<dbReference type="PANTHER" id="PTHR23501">
    <property type="entry name" value="MAJOR FACILITATOR SUPERFAMILY"/>
    <property type="match status" value="1"/>
</dbReference>
<organism evidence="9 10">
    <name type="scientific">Amniculicola lignicola CBS 123094</name>
    <dbReference type="NCBI Taxonomy" id="1392246"/>
    <lineage>
        <taxon>Eukaryota</taxon>
        <taxon>Fungi</taxon>
        <taxon>Dikarya</taxon>
        <taxon>Ascomycota</taxon>
        <taxon>Pezizomycotina</taxon>
        <taxon>Dothideomycetes</taxon>
        <taxon>Pleosporomycetidae</taxon>
        <taxon>Pleosporales</taxon>
        <taxon>Amniculicolaceae</taxon>
        <taxon>Amniculicola</taxon>
    </lineage>
</organism>
<evidence type="ECO:0000256" key="1">
    <source>
        <dbReference type="ARBA" id="ARBA00004141"/>
    </source>
</evidence>
<keyword evidence="3 7" id="KW-0812">Transmembrane</keyword>
<dbReference type="SUPFAM" id="SSF103473">
    <property type="entry name" value="MFS general substrate transporter"/>
    <property type="match status" value="1"/>
</dbReference>
<feature type="transmembrane region" description="Helical" evidence="7">
    <location>
        <begin position="339"/>
        <end position="356"/>
    </location>
</feature>
<evidence type="ECO:0000256" key="5">
    <source>
        <dbReference type="ARBA" id="ARBA00023136"/>
    </source>
</evidence>
<evidence type="ECO:0000256" key="4">
    <source>
        <dbReference type="ARBA" id="ARBA00022989"/>
    </source>
</evidence>
<feature type="transmembrane region" description="Helical" evidence="7">
    <location>
        <begin position="460"/>
        <end position="482"/>
    </location>
</feature>
<evidence type="ECO:0000256" key="2">
    <source>
        <dbReference type="ARBA" id="ARBA00022448"/>
    </source>
</evidence>
<evidence type="ECO:0000313" key="9">
    <source>
        <dbReference type="EMBL" id="KAF2001331.1"/>
    </source>
</evidence>
<proteinExistence type="predicted"/>
<keyword evidence="4 7" id="KW-1133">Transmembrane helix</keyword>
<feature type="transmembrane region" description="Helical" evidence="7">
    <location>
        <begin position="297"/>
        <end position="319"/>
    </location>
</feature>
<dbReference type="Proteomes" id="UP000799779">
    <property type="component" value="Unassembled WGS sequence"/>
</dbReference>
<dbReference type="InterPro" id="IPR011701">
    <property type="entry name" value="MFS"/>
</dbReference>
<dbReference type="EMBL" id="ML977583">
    <property type="protein sequence ID" value="KAF2001331.1"/>
    <property type="molecule type" value="Genomic_DNA"/>
</dbReference>
<feature type="transmembrane region" description="Helical" evidence="7">
    <location>
        <begin position="69"/>
        <end position="96"/>
    </location>
</feature>
<dbReference type="CDD" id="cd17502">
    <property type="entry name" value="MFS_Azr1_MDR_like"/>
    <property type="match status" value="1"/>
</dbReference>
<gene>
    <name evidence="9" type="ORF">P154DRAFT_521729</name>
</gene>
<feature type="transmembrane region" description="Helical" evidence="7">
    <location>
        <begin position="167"/>
        <end position="188"/>
    </location>
</feature>
<keyword evidence="5 7" id="KW-0472">Membrane</keyword>
<dbReference type="InterPro" id="IPR036259">
    <property type="entry name" value="MFS_trans_sf"/>
</dbReference>
<feature type="transmembrane region" description="Helical" evidence="7">
    <location>
        <begin position="194"/>
        <end position="214"/>
    </location>
</feature>
<accession>A0A6A5WME2</accession>
<dbReference type="Gene3D" id="1.20.1250.20">
    <property type="entry name" value="MFS general substrate transporter like domains"/>
    <property type="match status" value="1"/>
</dbReference>
<dbReference type="Pfam" id="PF07690">
    <property type="entry name" value="MFS_1"/>
    <property type="match status" value="1"/>
</dbReference>
<feature type="transmembrane region" description="Helical" evidence="7">
    <location>
        <begin position="376"/>
        <end position="394"/>
    </location>
</feature>
<feature type="transmembrane region" description="Helical" evidence="7">
    <location>
        <begin position="538"/>
        <end position="557"/>
    </location>
</feature>
<dbReference type="AlphaFoldDB" id="A0A6A5WME2"/>
<feature type="transmembrane region" description="Helical" evidence="7">
    <location>
        <begin position="108"/>
        <end position="125"/>
    </location>
</feature>
<sequence>MSKPTTGNTTPTFEDKQPGDVQLDLAPFDKLEARSDIEQDGEKSVEGVEDEKSIGEVADEEGEYPTGILLAPIVAALMLGVFLIALDLTIIGTAIPKITDEFHGLDKVSWYGSAFFMTFGGFQSSWGKFVKYFSLKYSFLGAIFVFEVGSLICAVGKNADTFIVGRAIAGVGGAGVAVGAFTIIAFSVRPKLRPAFTGLIGATFGISAVVGPLLGGVFTDTIGWRWCFYINLPVGGVSIAILMFFFKDPKAAKPVEATWKEKALQMDPLGIALSMGAIITFILAMEKGQTLAWSNSVVIGLIVGWILISITFVGWQIFYGERAMIPPRIFKQRAVWTGSLFQFFFAASYFIILYYLPIYFQSVDNASAINSGVRNLPMVIAVSLGSIVSGGVSSKTGHAAPWYIFGSAFVTISCGLIYTLDIGTSSGKWIGYQILAGFAYGSAWQTSVVLVQAFSAPEDISSGTAIIFFFQNIGGAFTLAAAQTTFVNKLIAYVIARIPTIQPMVLVATGATDIRRVFQGDTLDTVVEGYMKGVKTTFAISIALAGMSIVVGCLAKFQRLPQEAMKAGAAAA</sequence>
<dbReference type="PROSITE" id="PS50850">
    <property type="entry name" value="MFS"/>
    <property type="match status" value="1"/>
</dbReference>
<dbReference type="InterPro" id="IPR020846">
    <property type="entry name" value="MFS_dom"/>
</dbReference>
<evidence type="ECO:0000259" key="8">
    <source>
        <dbReference type="PROSITE" id="PS50850"/>
    </source>
</evidence>
<feature type="transmembrane region" description="Helical" evidence="7">
    <location>
        <begin position="400"/>
        <end position="420"/>
    </location>
</feature>
<reference evidence="9" key="1">
    <citation type="journal article" date="2020" name="Stud. Mycol.">
        <title>101 Dothideomycetes genomes: a test case for predicting lifestyles and emergence of pathogens.</title>
        <authorList>
            <person name="Haridas S."/>
            <person name="Albert R."/>
            <person name="Binder M."/>
            <person name="Bloem J."/>
            <person name="Labutti K."/>
            <person name="Salamov A."/>
            <person name="Andreopoulos B."/>
            <person name="Baker S."/>
            <person name="Barry K."/>
            <person name="Bills G."/>
            <person name="Bluhm B."/>
            <person name="Cannon C."/>
            <person name="Castanera R."/>
            <person name="Culley D."/>
            <person name="Daum C."/>
            <person name="Ezra D."/>
            <person name="Gonzalez J."/>
            <person name="Henrissat B."/>
            <person name="Kuo A."/>
            <person name="Liang C."/>
            <person name="Lipzen A."/>
            <person name="Lutzoni F."/>
            <person name="Magnuson J."/>
            <person name="Mondo S."/>
            <person name="Nolan M."/>
            <person name="Ohm R."/>
            <person name="Pangilinan J."/>
            <person name="Park H.-J."/>
            <person name="Ramirez L."/>
            <person name="Alfaro M."/>
            <person name="Sun H."/>
            <person name="Tritt A."/>
            <person name="Yoshinaga Y."/>
            <person name="Zwiers L.-H."/>
            <person name="Turgeon B."/>
            <person name="Goodwin S."/>
            <person name="Spatafora J."/>
            <person name="Crous P."/>
            <person name="Grigoriev I."/>
        </authorList>
    </citation>
    <scope>NUCLEOTIDE SEQUENCE</scope>
    <source>
        <strain evidence="9">CBS 123094</strain>
    </source>
</reference>
<dbReference type="FunFam" id="1.20.1720.10:FF:000012">
    <property type="entry name" value="MFS toxin efflux pump (AflT)"/>
    <property type="match status" value="1"/>
</dbReference>
<keyword evidence="10" id="KW-1185">Reference proteome</keyword>
<name>A0A6A5WME2_9PLEO</name>
<feature type="transmembrane region" description="Helical" evidence="7">
    <location>
        <begin position="494"/>
        <end position="518"/>
    </location>
</feature>
<evidence type="ECO:0000256" key="6">
    <source>
        <dbReference type="SAM" id="MobiDB-lite"/>
    </source>
</evidence>
<feature type="region of interest" description="Disordered" evidence="6">
    <location>
        <begin position="1"/>
        <end position="20"/>
    </location>
</feature>
<feature type="domain" description="Major facilitator superfamily (MFS) profile" evidence="8">
    <location>
        <begin position="73"/>
        <end position="515"/>
    </location>
</feature>
<dbReference type="GO" id="GO:0022857">
    <property type="term" value="F:transmembrane transporter activity"/>
    <property type="evidence" value="ECO:0007669"/>
    <property type="project" value="InterPro"/>
</dbReference>